<dbReference type="AntiFam" id="ANF00278">
    <property type="entry name" value="Spurious ORF motif from attC repeats"/>
</dbReference>
<feature type="transmembrane region" description="Helical" evidence="1">
    <location>
        <begin position="31"/>
        <end position="52"/>
    </location>
</feature>
<dbReference type="PATRIC" id="fig|666.1969.peg.3612"/>
<evidence type="ECO:0000313" key="5">
    <source>
        <dbReference type="Proteomes" id="UP000471242"/>
    </source>
</evidence>
<sequence>MVAVVVFEFSGMRCQPLRRALGILEGALSDIILTILASVTASSVASAVIVWLSKTWITERVKSSIKHEYDLKLESYKAKVEIEKTAAIENIKSALKDSTFKRELRFSMLHGKRSEVISDLHAHLQDTIMFLRHYYDASCSHGDFDKLNESTLKLSNFLRVNRLFLPDDIEVKVDDLCDKILDSSQLEKDINFDVEDEIKPLFSAIKKEMKKLLDDDI</sequence>
<dbReference type="AlphaFoldDB" id="A0A085R3F1"/>
<dbReference type="Proteomes" id="UP000471242">
    <property type="component" value="Unassembled WGS sequence"/>
</dbReference>
<reference evidence="3" key="5">
    <citation type="submission" date="2023-08" db="EMBL/GenBank/DDBJ databases">
        <title>Vibrio cholerae Outbreaks in Tanzania Exemplify Founder Flush: Simultaneous Increases in Population Size and Genetic Diversity.</title>
        <authorList>
            <person name="Debes A.K."/>
            <person name="Mohammed A."/>
            <person name="Maseke I."/>
            <person name="Almeida M."/>
            <person name="Li S."/>
            <person name="Matimba H."/>
            <person name="Joachim A."/>
            <person name="Mizinduko M."/>
            <person name="Nyanga S."/>
            <person name="Kelly M."/>
            <person name="Kachwamba Y."/>
            <person name="Schaffer A.M."/>
            <person name="Nyanga A.S."/>
            <person name="Mghamba J."/>
            <person name="Mosha F.S."/>
            <person name="Sack D.A."/>
            <person name="Stine O.C."/>
        </authorList>
    </citation>
    <scope>NUCLEOTIDE SEQUENCE</scope>
    <source>
        <strain evidence="3">TDS0091212</strain>
    </source>
</reference>
<evidence type="ECO:0000313" key="2">
    <source>
        <dbReference type="EMBL" id="AHC32122.1"/>
    </source>
</evidence>
<dbReference type="KEGG" id="vcq:EN18_00610"/>
<keyword evidence="1" id="KW-1133">Transmembrane helix</keyword>
<evidence type="ECO:0000313" key="4">
    <source>
        <dbReference type="EMBL" id="MVD25426.1"/>
    </source>
</evidence>
<keyword evidence="1" id="KW-0812">Transmembrane</keyword>
<organism evidence="2">
    <name type="scientific">Vibrio cholerae</name>
    <dbReference type="NCBI Taxonomy" id="666"/>
    <lineage>
        <taxon>Bacteria</taxon>
        <taxon>Pseudomonadati</taxon>
        <taxon>Pseudomonadota</taxon>
        <taxon>Gammaproteobacteria</taxon>
        <taxon>Vibrionales</taxon>
        <taxon>Vibrionaceae</taxon>
        <taxon>Vibrio</taxon>
    </lineage>
</organism>
<dbReference type="NCBIfam" id="NF041952">
    <property type="entry name" value="super_attC_Vc_1"/>
    <property type="match status" value="1"/>
</dbReference>
<protein>
    <submittedName>
        <fullName evidence="2">Uncharacterized protein</fullName>
    </submittedName>
</protein>
<dbReference type="Proteomes" id="UP001196338">
    <property type="component" value="Unassembled WGS sequence"/>
</dbReference>
<dbReference type="EMBL" id="KF680548">
    <property type="protein sequence ID" value="AHC32122.1"/>
    <property type="molecule type" value="Genomic_DNA"/>
</dbReference>
<dbReference type="EMBL" id="QZRB01000042">
    <property type="protein sequence ID" value="MVD25426.1"/>
    <property type="molecule type" value="Genomic_DNA"/>
</dbReference>
<dbReference type="PANTHER" id="PTHR37103:SF1">
    <property type="entry name" value="DUF6602 DOMAIN-CONTAINING PROTEIN"/>
    <property type="match status" value="1"/>
</dbReference>
<evidence type="ECO:0000256" key="1">
    <source>
        <dbReference type="SAM" id="Phobius"/>
    </source>
</evidence>
<accession>A0A085R3F1</accession>
<name>A0A085R3F1_VIBCL</name>
<proteinExistence type="predicted"/>
<gene>
    <name evidence="4" type="ORF">D6U24_19025</name>
    <name evidence="3" type="ORF">KIN13_06535</name>
</gene>
<reference evidence="2" key="2">
    <citation type="journal article" date="2014" name="Infect. Genet. Evol.">
        <title>The purifying trend in the chromosomal integron in Vibrio cholerae strains during the seventh pandemic.</title>
        <authorList>
            <person name="Zhang C."/>
            <person name="Pang B."/>
            <person name="Zhou Z."/>
            <person name="Wang H."/>
            <person name="Zhou H."/>
            <person name="Lu X."/>
            <person name="Du P."/>
            <person name="Zhang L."/>
            <person name="Li J."/>
            <person name="Cui Z."/>
            <person name="Chen C."/>
            <person name="Stokes H.W."/>
            <person name="Kan B."/>
        </authorList>
    </citation>
    <scope>NUCLEOTIDE SEQUENCE</scope>
    <source>
        <strain evidence="2">JX20062026</strain>
    </source>
</reference>
<evidence type="ECO:0000313" key="3">
    <source>
        <dbReference type="EMBL" id="MBS7673089.1"/>
    </source>
</evidence>
<reference evidence="3" key="4">
    <citation type="submission" date="2021-05" db="EMBL/GenBank/DDBJ databases">
        <authorList>
            <person name="Stine C."/>
        </authorList>
    </citation>
    <scope>NUCLEOTIDE SEQUENCE</scope>
    <source>
        <strain evidence="3">TDS0091212</strain>
    </source>
</reference>
<keyword evidence="1" id="KW-0472">Membrane</keyword>
<dbReference type="PANTHER" id="PTHR37103">
    <property type="entry name" value="PUTATIVE-RELATED"/>
    <property type="match status" value="1"/>
</dbReference>
<reference evidence="4 5" key="3">
    <citation type="submission" date="2018-09" db="EMBL/GenBank/DDBJ databases">
        <title>Genomic epidemiology reveals two lineages of Vibrio cholerae that can cause global cholera epidemics despite absence of cholera toxin gene.</title>
        <authorList>
            <person name="Wang H."/>
            <person name="Zen W."/>
            <person name="Yu H."/>
            <person name="Zhang W."/>
            <person name="Pan J."/>
            <person name="Yang C."/>
            <person name="Cui Y."/>
        </authorList>
    </citation>
    <scope>NUCLEOTIDE SEQUENCE [LARGE SCALE GENOMIC DNA]</scope>
    <source>
        <strain evidence="4 5">00-1_S85</strain>
    </source>
</reference>
<reference evidence="2" key="1">
    <citation type="submission" date="2013-09" db="EMBL/GenBank/DDBJ databases">
        <authorList>
            <person name="Zhang C.C."/>
            <person name="Pang B."/>
            <person name="Zhou Z.M."/>
        </authorList>
    </citation>
    <scope>NUCLEOTIDE SEQUENCE</scope>
    <source>
        <strain evidence="2">JX20062026</strain>
    </source>
</reference>
<dbReference type="RefSeq" id="WP_000226874.1">
    <property type="nucleotide sequence ID" value="NZ_AP018677.1"/>
</dbReference>
<dbReference type="EMBL" id="JAHBND010000341">
    <property type="protein sequence ID" value="MBS7673089.1"/>
    <property type="molecule type" value="Genomic_DNA"/>
</dbReference>